<organism evidence="2 3">
    <name type="scientific">Sphingomonas hengshuiensis</name>
    <dbReference type="NCBI Taxonomy" id="1609977"/>
    <lineage>
        <taxon>Bacteria</taxon>
        <taxon>Pseudomonadati</taxon>
        <taxon>Pseudomonadota</taxon>
        <taxon>Alphaproteobacteria</taxon>
        <taxon>Sphingomonadales</taxon>
        <taxon>Sphingomonadaceae</taxon>
        <taxon>Sphingomonas</taxon>
    </lineage>
</organism>
<reference evidence="2 3" key="1">
    <citation type="submission" date="2017-08" db="EMBL/GenBank/DDBJ databases">
        <title>Infants hospitalized years apart are colonized by the same room-sourced microbial strains.</title>
        <authorList>
            <person name="Brooks B."/>
            <person name="Olm M.R."/>
            <person name="Firek B.A."/>
            <person name="Baker R."/>
            <person name="Thomas B.C."/>
            <person name="Morowitz M.J."/>
            <person name="Banfield J.F."/>
        </authorList>
    </citation>
    <scope>NUCLEOTIDE SEQUENCE [LARGE SCALE GENOMIC DNA]</scope>
    <source>
        <strain evidence="2">S2_018_000_R3_110</strain>
    </source>
</reference>
<comment type="caution">
    <text evidence="2">The sequence shown here is derived from an EMBL/GenBank/DDBJ whole genome shotgun (WGS) entry which is preliminary data.</text>
</comment>
<dbReference type="EMBL" id="QFNF01000041">
    <property type="protein sequence ID" value="PZO74521.1"/>
    <property type="molecule type" value="Genomic_DNA"/>
</dbReference>
<evidence type="ECO:0008006" key="4">
    <source>
        <dbReference type="Google" id="ProtNLM"/>
    </source>
</evidence>
<evidence type="ECO:0000313" key="3">
    <source>
        <dbReference type="Proteomes" id="UP000248614"/>
    </source>
</evidence>
<evidence type="ECO:0000256" key="1">
    <source>
        <dbReference type="SAM" id="Phobius"/>
    </source>
</evidence>
<sequence length="133" mass="13606">MTLRDHALIAGAAVIALAVPPWLLREPARRAPAPAAPAALAAPPVPPPLRATFARALFAPPAADALPDDAPQLLGIVGRLGRDAVALVRGAEGTRTLSPGDSIDGWQLRSLAIDAAYFTRGGQNARVPMPGSA</sequence>
<proteinExistence type="predicted"/>
<accession>A0A2W5AVN4</accession>
<gene>
    <name evidence="2" type="ORF">DI632_13245</name>
</gene>
<keyword evidence="1" id="KW-1133">Transmembrane helix</keyword>
<keyword evidence="1" id="KW-0472">Membrane</keyword>
<protein>
    <recommendedName>
        <fullName evidence="4">Type II secretion system protein GspC N-terminal domain-containing protein</fullName>
    </recommendedName>
</protein>
<feature type="transmembrane region" description="Helical" evidence="1">
    <location>
        <begin position="6"/>
        <end position="24"/>
    </location>
</feature>
<keyword evidence="1" id="KW-0812">Transmembrane</keyword>
<name>A0A2W5AVN4_9SPHN</name>
<dbReference type="AlphaFoldDB" id="A0A2W5AVN4"/>
<dbReference type="Proteomes" id="UP000248614">
    <property type="component" value="Unassembled WGS sequence"/>
</dbReference>
<evidence type="ECO:0000313" key="2">
    <source>
        <dbReference type="EMBL" id="PZO74521.1"/>
    </source>
</evidence>